<accession>A0A6A6XR60</accession>
<organism evidence="1 2">
    <name type="scientific">Melanomma pulvis-pyrius CBS 109.77</name>
    <dbReference type="NCBI Taxonomy" id="1314802"/>
    <lineage>
        <taxon>Eukaryota</taxon>
        <taxon>Fungi</taxon>
        <taxon>Dikarya</taxon>
        <taxon>Ascomycota</taxon>
        <taxon>Pezizomycotina</taxon>
        <taxon>Dothideomycetes</taxon>
        <taxon>Pleosporomycetidae</taxon>
        <taxon>Pleosporales</taxon>
        <taxon>Melanommataceae</taxon>
        <taxon>Melanomma</taxon>
    </lineage>
</organism>
<dbReference type="Proteomes" id="UP000799757">
    <property type="component" value="Unassembled WGS sequence"/>
</dbReference>
<gene>
    <name evidence="1" type="ORF">K505DRAFT_104590</name>
</gene>
<proteinExistence type="predicted"/>
<keyword evidence="2" id="KW-1185">Reference proteome</keyword>
<dbReference type="EMBL" id="MU001783">
    <property type="protein sequence ID" value="KAF2798455.1"/>
    <property type="molecule type" value="Genomic_DNA"/>
</dbReference>
<sequence>MAEAGPKEETLGFEVEATSLRSARPALKNTIHSLPRHAPILHDNIQLPSAHPSKPLTTCNMTTSAQAPTPAKPATLHCPNNGLQLTAPPPTTRKSLLHYPRNGALERGLPCSRTRQCYYSCAGIKLHGEAEPRHRDSEPGGTSLCTLLCGRDLDGAAPKGNPGM</sequence>
<evidence type="ECO:0000313" key="2">
    <source>
        <dbReference type="Proteomes" id="UP000799757"/>
    </source>
</evidence>
<dbReference type="AlphaFoldDB" id="A0A6A6XR60"/>
<protein>
    <submittedName>
        <fullName evidence="1">Uncharacterized protein</fullName>
    </submittedName>
</protein>
<reference evidence="1" key="1">
    <citation type="journal article" date="2020" name="Stud. Mycol.">
        <title>101 Dothideomycetes genomes: a test case for predicting lifestyles and emergence of pathogens.</title>
        <authorList>
            <person name="Haridas S."/>
            <person name="Albert R."/>
            <person name="Binder M."/>
            <person name="Bloem J."/>
            <person name="Labutti K."/>
            <person name="Salamov A."/>
            <person name="Andreopoulos B."/>
            <person name="Baker S."/>
            <person name="Barry K."/>
            <person name="Bills G."/>
            <person name="Bluhm B."/>
            <person name="Cannon C."/>
            <person name="Castanera R."/>
            <person name="Culley D."/>
            <person name="Daum C."/>
            <person name="Ezra D."/>
            <person name="Gonzalez J."/>
            <person name="Henrissat B."/>
            <person name="Kuo A."/>
            <person name="Liang C."/>
            <person name="Lipzen A."/>
            <person name="Lutzoni F."/>
            <person name="Magnuson J."/>
            <person name="Mondo S."/>
            <person name="Nolan M."/>
            <person name="Ohm R."/>
            <person name="Pangilinan J."/>
            <person name="Park H.-J."/>
            <person name="Ramirez L."/>
            <person name="Alfaro M."/>
            <person name="Sun H."/>
            <person name="Tritt A."/>
            <person name="Yoshinaga Y."/>
            <person name="Zwiers L.-H."/>
            <person name="Turgeon B."/>
            <person name="Goodwin S."/>
            <person name="Spatafora J."/>
            <person name="Crous P."/>
            <person name="Grigoriev I."/>
        </authorList>
    </citation>
    <scope>NUCLEOTIDE SEQUENCE</scope>
    <source>
        <strain evidence="1">CBS 109.77</strain>
    </source>
</reference>
<name>A0A6A6XR60_9PLEO</name>
<evidence type="ECO:0000313" key="1">
    <source>
        <dbReference type="EMBL" id="KAF2798455.1"/>
    </source>
</evidence>